<keyword evidence="5 9" id="KW-0418">Kinase</keyword>
<comment type="cofactor">
    <cofactor evidence="9">
        <name>Mg(2+)</name>
        <dbReference type="ChEBI" id="CHEBI:18420"/>
    </cofactor>
    <text evidence="9">Binds 1 Mg(2+) ion per monomer.</text>
</comment>
<keyword evidence="7 9" id="KW-0460">Magnesium</keyword>
<feature type="site" description="Important for catalytic activity" evidence="9">
    <location>
        <position position="19"/>
    </location>
</feature>
<feature type="binding site" description="in other chain" evidence="9">
    <location>
        <position position="73"/>
    </location>
    <ligand>
        <name>ATP</name>
        <dbReference type="ChEBI" id="CHEBI:30616"/>
        <note>ligand shared between dimeric partners</note>
    </ligand>
</feature>
<comment type="catalytic activity">
    <reaction evidence="9">
        <text>hydrogenselenide + ATP + H2O = selenophosphate + AMP + phosphate + 2 H(+)</text>
        <dbReference type="Rhea" id="RHEA:18737"/>
        <dbReference type="ChEBI" id="CHEBI:15377"/>
        <dbReference type="ChEBI" id="CHEBI:15378"/>
        <dbReference type="ChEBI" id="CHEBI:16144"/>
        <dbReference type="ChEBI" id="CHEBI:29317"/>
        <dbReference type="ChEBI" id="CHEBI:30616"/>
        <dbReference type="ChEBI" id="CHEBI:43474"/>
        <dbReference type="ChEBI" id="CHEBI:456215"/>
        <dbReference type="EC" id="2.7.9.3"/>
    </reaction>
</comment>
<evidence type="ECO:0000313" key="13">
    <source>
        <dbReference type="Proteomes" id="UP001519295"/>
    </source>
</evidence>
<proteinExistence type="inferred from homology"/>
<feature type="binding site" evidence="9">
    <location>
        <position position="96"/>
    </location>
    <ligand>
        <name>Mg(2+)</name>
        <dbReference type="ChEBI" id="CHEBI:18420"/>
    </ligand>
</feature>
<evidence type="ECO:0000256" key="9">
    <source>
        <dbReference type="HAMAP-Rule" id="MF_00625"/>
    </source>
</evidence>
<dbReference type="Proteomes" id="UP001519295">
    <property type="component" value="Unassembled WGS sequence"/>
</dbReference>
<dbReference type="SUPFAM" id="SSF55326">
    <property type="entry name" value="PurM N-terminal domain-like"/>
    <property type="match status" value="1"/>
</dbReference>
<comment type="subunit">
    <text evidence="9">Homodimer.</text>
</comment>
<dbReference type="HAMAP" id="MF_00625">
    <property type="entry name" value="SelD"/>
    <property type="match status" value="1"/>
</dbReference>
<dbReference type="InterPro" id="IPR010918">
    <property type="entry name" value="PurM-like_C_dom"/>
</dbReference>
<feature type="binding site" description="in other chain" evidence="9">
    <location>
        <position position="96"/>
    </location>
    <ligand>
        <name>ATP</name>
        <dbReference type="ChEBI" id="CHEBI:30616"/>
        <note>ligand shared between dimeric partners</note>
    </ligand>
</feature>
<feature type="domain" description="PurM-like C-terminal" evidence="11">
    <location>
        <begin position="174"/>
        <end position="351"/>
    </location>
</feature>
<dbReference type="InterPro" id="IPR036921">
    <property type="entry name" value="PurM-like_N_sf"/>
</dbReference>
<comment type="function">
    <text evidence="9">Synthesizes selenophosphate from selenide and ATP.</text>
</comment>
<dbReference type="GO" id="GO:0004756">
    <property type="term" value="F:selenide, water dikinase activity"/>
    <property type="evidence" value="ECO:0007669"/>
    <property type="project" value="UniProtKB-EC"/>
</dbReference>
<keyword evidence="6 9" id="KW-0067">ATP-binding</keyword>
<reference evidence="12 13" key="1">
    <citation type="submission" date="2021-03" db="EMBL/GenBank/DDBJ databases">
        <title>Sequencing the genomes of 1000 actinobacteria strains.</title>
        <authorList>
            <person name="Klenk H.-P."/>
        </authorList>
    </citation>
    <scope>NUCLEOTIDE SEQUENCE [LARGE SCALE GENOMIC DNA]</scope>
    <source>
        <strain evidence="12 13">DSM 45256</strain>
    </source>
</reference>
<evidence type="ECO:0000256" key="4">
    <source>
        <dbReference type="ARBA" id="ARBA00022741"/>
    </source>
</evidence>
<keyword evidence="2 9" id="KW-0808">Transferase</keyword>
<evidence type="ECO:0000256" key="8">
    <source>
        <dbReference type="ARBA" id="ARBA00023266"/>
    </source>
</evidence>
<dbReference type="RefSeq" id="WP_210026955.1">
    <property type="nucleotide sequence ID" value="NZ_JAGINU010000001.1"/>
</dbReference>
<keyword evidence="3 9" id="KW-0479">Metal-binding</keyword>
<evidence type="ECO:0000256" key="3">
    <source>
        <dbReference type="ARBA" id="ARBA00022723"/>
    </source>
</evidence>
<dbReference type="PANTHER" id="PTHR10256:SF0">
    <property type="entry name" value="INACTIVE SELENIDE, WATER DIKINASE-LIKE PROTEIN-RELATED"/>
    <property type="match status" value="1"/>
</dbReference>
<evidence type="ECO:0000256" key="6">
    <source>
        <dbReference type="ARBA" id="ARBA00022840"/>
    </source>
</evidence>
<protein>
    <recommendedName>
        <fullName evidence="9">Selenide, water dikinase</fullName>
        <ecNumber evidence="9">2.7.9.3</ecNumber>
    </recommendedName>
    <alternativeName>
        <fullName evidence="9">Selenium donor protein</fullName>
    </alternativeName>
    <alternativeName>
        <fullName evidence="9">Selenophosphate synthase</fullName>
    </alternativeName>
</protein>
<dbReference type="NCBIfam" id="TIGR00476">
    <property type="entry name" value="selD"/>
    <property type="match status" value="1"/>
</dbReference>
<evidence type="ECO:0000259" key="11">
    <source>
        <dbReference type="Pfam" id="PF02769"/>
    </source>
</evidence>
<evidence type="ECO:0000256" key="7">
    <source>
        <dbReference type="ARBA" id="ARBA00022842"/>
    </source>
</evidence>
<dbReference type="EMBL" id="JAGINU010000001">
    <property type="protein sequence ID" value="MBP2366856.1"/>
    <property type="molecule type" value="Genomic_DNA"/>
</dbReference>
<dbReference type="InterPro" id="IPR036676">
    <property type="entry name" value="PurM-like_C_sf"/>
</dbReference>
<evidence type="ECO:0000256" key="5">
    <source>
        <dbReference type="ARBA" id="ARBA00022777"/>
    </source>
</evidence>
<dbReference type="InterPro" id="IPR004536">
    <property type="entry name" value="SPS/SelD"/>
</dbReference>
<evidence type="ECO:0000256" key="1">
    <source>
        <dbReference type="ARBA" id="ARBA00008026"/>
    </source>
</evidence>
<keyword evidence="8 9" id="KW-0711">Selenium</keyword>
<name>A0ABS4VSF6_9PSEU</name>
<dbReference type="CDD" id="cd02195">
    <property type="entry name" value="SelD"/>
    <property type="match status" value="1"/>
</dbReference>
<feature type="binding site" evidence="9">
    <location>
        <position position="231"/>
    </location>
    <ligand>
        <name>Mg(2+)</name>
        <dbReference type="ChEBI" id="CHEBI:18420"/>
    </ligand>
</feature>
<keyword evidence="13" id="KW-1185">Reference proteome</keyword>
<dbReference type="InterPro" id="IPR016188">
    <property type="entry name" value="PurM-like_N"/>
</dbReference>
<dbReference type="SUPFAM" id="SSF56042">
    <property type="entry name" value="PurM C-terminal domain-like"/>
    <property type="match status" value="1"/>
</dbReference>
<evidence type="ECO:0000256" key="2">
    <source>
        <dbReference type="ARBA" id="ARBA00022679"/>
    </source>
</evidence>
<evidence type="ECO:0000313" key="12">
    <source>
        <dbReference type="EMBL" id="MBP2366856.1"/>
    </source>
</evidence>
<dbReference type="Pfam" id="PF00586">
    <property type="entry name" value="AIRS"/>
    <property type="match status" value="1"/>
</dbReference>
<organism evidence="12 13">
    <name type="scientific">Pseudonocardia parietis</name>
    <dbReference type="NCBI Taxonomy" id="570936"/>
    <lineage>
        <taxon>Bacteria</taxon>
        <taxon>Bacillati</taxon>
        <taxon>Actinomycetota</taxon>
        <taxon>Actinomycetes</taxon>
        <taxon>Pseudonocardiales</taxon>
        <taxon>Pseudonocardiaceae</taxon>
        <taxon>Pseudonocardia</taxon>
    </lineage>
</organism>
<feature type="binding site" description="in other chain" evidence="9">
    <location>
        <position position="19"/>
    </location>
    <ligand>
        <name>ATP</name>
        <dbReference type="ChEBI" id="CHEBI:30616"/>
        <note>ligand shared between dimeric partners</note>
    </ligand>
</feature>
<feature type="binding site" description="in other chain" evidence="9">
    <location>
        <begin position="51"/>
        <end position="53"/>
    </location>
    <ligand>
        <name>ATP</name>
        <dbReference type="ChEBI" id="CHEBI:30616"/>
        <note>ligand shared between dimeric partners</note>
    </ligand>
</feature>
<dbReference type="Gene3D" id="3.30.1330.10">
    <property type="entry name" value="PurM-like, N-terminal domain"/>
    <property type="match status" value="1"/>
</dbReference>
<dbReference type="InterPro" id="IPR023061">
    <property type="entry name" value="SelD_I"/>
</dbReference>
<keyword evidence="4 9" id="KW-0547">Nucleotide-binding</keyword>
<feature type="binding site" evidence="9">
    <location>
        <begin position="143"/>
        <end position="145"/>
    </location>
    <ligand>
        <name>ATP</name>
        <dbReference type="ChEBI" id="CHEBI:30616"/>
        <note>ligand shared between dimeric partners</note>
    </ligand>
</feature>
<comment type="similarity">
    <text evidence="1 9">Belongs to the selenophosphate synthase 1 family. Class I subfamily.</text>
</comment>
<feature type="binding site" evidence="9">
    <location>
        <position position="54"/>
    </location>
    <ligand>
        <name>Mg(2+)</name>
        <dbReference type="ChEBI" id="CHEBI:18420"/>
    </ligand>
</feature>
<feature type="active site" evidence="9">
    <location>
        <position position="16"/>
    </location>
</feature>
<gene>
    <name evidence="9" type="primary">selD</name>
    <name evidence="12" type="ORF">JOF36_002552</name>
</gene>
<dbReference type="PIRSF" id="PIRSF036407">
    <property type="entry name" value="Selenphspht_syn"/>
    <property type="match status" value="1"/>
</dbReference>
<dbReference type="Gene3D" id="3.90.650.10">
    <property type="entry name" value="PurM-like C-terminal domain"/>
    <property type="match status" value="1"/>
</dbReference>
<feature type="domain" description="PurM-like N-terminal" evidence="10">
    <location>
        <begin position="53"/>
        <end position="160"/>
    </location>
</feature>
<sequence>MAVSVPLTQFSPGGGCACKLPQQLLDDVLGSLRTGAATGGTDARLRVGLDPADDAAVFDLPGWHGRSLVVTCDFLTPVVDDPYQWGRIAATNALSDVYAMGGRPLLALNLLGWPLDLDPELVAEVLRGGAEAVADAGALLAGGHSIVDPAPKYGLAVIGEAAHDAILHKGGGHPGDRLVLTKPLGVGVIGTAVKLGRAADTEVVGAVESMTRLNAAASRAAVACGLAGGTDITGYGLIGHLHEMTSAGRLEARIWPGEVPLLPGVARLVANGCAPDGSRRTLQGALDAGWFVPGEADSICQLLLADAQTSGGLLLAAPPARVGELLATLHRGGDTAATVVGELVEGAPGRVTAAPGPIGRRHE</sequence>
<dbReference type="EC" id="2.7.9.3" evidence="9"/>
<comment type="caution">
    <text evidence="12">The sequence shown here is derived from an EMBL/GenBank/DDBJ whole genome shotgun (WGS) entry which is preliminary data.</text>
</comment>
<dbReference type="NCBIfam" id="NF002098">
    <property type="entry name" value="PRK00943.1"/>
    <property type="match status" value="1"/>
</dbReference>
<evidence type="ECO:0000259" key="10">
    <source>
        <dbReference type="Pfam" id="PF00586"/>
    </source>
</evidence>
<dbReference type="Pfam" id="PF02769">
    <property type="entry name" value="AIRS_C"/>
    <property type="match status" value="1"/>
</dbReference>
<dbReference type="PANTHER" id="PTHR10256">
    <property type="entry name" value="SELENIDE, WATER DIKINASE"/>
    <property type="match status" value="1"/>
</dbReference>
<accession>A0ABS4VSF6</accession>